<dbReference type="InterPro" id="IPR039420">
    <property type="entry name" value="WalR-like"/>
</dbReference>
<dbReference type="InterPro" id="IPR036388">
    <property type="entry name" value="WH-like_DNA-bd_sf"/>
</dbReference>
<dbReference type="GO" id="GO:0005829">
    <property type="term" value="C:cytosol"/>
    <property type="evidence" value="ECO:0007669"/>
    <property type="project" value="TreeGrafter"/>
</dbReference>
<dbReference type="InterPro" id="IPR016032">
    <property type="entry name" value="Sig_transdc_resp-reg_C-effctor"/>
</dbReference>
<feature type="domain" description="OmpR/PhoB-type" evidence="7">
    <location>
        <begin position="149"/>
        <end position="249"/>
    </location>
</feature>
<dbReference type="SUPFAM" id="SSF46894">
    <property type="entry name" value="C-terminal effector domain of the bipartite response regulators"/>
    <property type="match status" value="1"/>
</dbReference>
<dbReference type="Gene3D" id="1.10.10.10">
    <property type="entry name" value="Winged helix-like DNA-binding domain superfamily/Winged helix DNA-binding domain"/>
    <property type="match status" value="1"/>
</dbReference>
<evidence type="ECO:0000259" key="7">
    <source>
        <dbReference type="PROSITE" id="PS51755"/>
    </source>
</evidence>
<keyword evidence="2 5" id="KW-0238">DNA-binding</keyword>
<dbReference type="AlphaFoldDB" id="A0AA44IZD5"/>
<gene>
    <name evidence="8" type="ORF">FOB26_15115</name>
</gene>
<keyword evidence="1" id="KW-0805">Transcription regulation</keyword>
<dbReference type="CDD" id="cd00383">
    <property type="entry name" value="trans_reg_C"/>
    <property type="match status" value="1"/>
</dbReference>
<reference evidence="8" key="1">
    <citation type="submission" date="2019-07" db="EMBL/GenBank/DDBJ databases">
        <title>FDA dAtabase for Regulatory Grade micrObial Sequences (FDA-ARGOS): Supporting development and validation of Infectious Disease Dx tests.</title>
        <authorList>
            <person name="Bachman M."/>
            <person name="Young C."/>
            <person name="Tallon L."/>
            <person name="Sadzewicz L."/>
            <person name="Vavikolanu K."/>
            <person name="Mehta A."/>
            <person name="Aluvathingal J."/>
            <person name="Nadendla S."/>
            <person name="Nandy P."/>
            <person name="Geyer C."/>
            <person name="Yan Y."/>
            <person name="Sichtig H."/>
        </authorList>
    </citation>
    <scope>NUCLEOTIDE SEQUENCE</scope>
    <source>
        <strain evidence="8">FDAARGOS_618</strain>
    </source>
</reference>
<accession>A0AA44IZD5</accession>
<dbReference type="SUPFAM" id="SSF52172">
    <property type="entry name" value="CheY-like"/>
    <property type="match status" value="1"/>
</dbReference>
<keyword evidence="3" id="KW-0804">Transcription</keyword>
<dbReference type="InterPro" id="IPR001867">
    <property type="entry name" value="OmpR/PhoB-type_DNA-bd"/>
</dbReference>
<feature type="domain" description="Response regulatory" evidence="6">
    <location>
        <begin position="25"/>
        <end position="138"/>
    </location>
</feature>
<dbReference type="GO" id="GO:0006355">
    <property type="term" value="P:regulation of DNA-templated transcription"/>
    <property type="evidence" value="ECO:0007669"/>
    <property type="project" value="InterPro"/>
</dbReference>
<evidence type="ECO:0000256" key="2">
    <source>
        <dbReference type="ARBA" id="ARBA00023125"/>
    </source>
</evidence>
<dbReference type="GO" id="GO:0032993">
    <property type="term" value="C:protein-DNA complex"/>
    <property type="evidence" value="ECO:0007669"/>
    <property type="project" value="TreeGrafter"/>
</dbReference>
<proteinExistence type="predicted"/>
<evidence type="ECO:0000256" key="4">
    <source>
        <dbReference type="PROSITE-ProRule" id="PRU00169"/>
    </source>
</evidence>
<feature type="modified residue" description="4-aspartylphosphate" evidence="4">
    <location>
        <position position="74"/>
    </location>
</feature>
<dbReference type="Pfam" id="PF00072">
    <property type="entry name" value="Response_reg"/>
    <property type="match status" value="1"/>
</dbReference>
<dbReference type="Pfam" id="PF00486">
    <property type="entry name" value="Trans_reg_C"/>
    <property type="match status" value="1"/>
</dbReference>
<protein>
    <submittedName>
        <fullName evidence="8">Response regulator transcription factor</fullName>
    </submittedName>
</protein>
<evidence type="ECO:0000313" key="9">
    <source>
        <dbReference type="Proteomes" id="UP001155820"/>
    </source>
</evidence>
<dbReference type="GO" id="GO:0000156">
    <property type="term" value="F:phosphorelay response regulator activity"/>
    <property type="evidence" value="ECO:0007669"/>
    <property type="project" value="TreeGrafter"/>
</dbReference>
<dbReference type="InterPro" id="IPR011006">
    <property type="entry name" value="CheY-like_superfamily"/>
</dbReference>
<dbReference type="PANTHER" id="PTHR48111">
    <property type="entry name" value="REGULATOR OF RPOS"/>
    <property type="match status" value="1"/>
</dbReference>
<evidence type="ECO:0000313" key="8">
    <source>
        <dbReference type="EMBL" id="NRF20392.1"/>
    </source>
</evidence>
<feature type="DNA-binding region" description="OmpR/PhoB-type" evidence="5">
    <location>
        <begin position="149"/>
        <end position="249"/>
    </location>
</feature>
<evidence type="ECO:0000256" key="3">
    <source>
        <dbReference type="ARBA" id="ARBA00023163"/>
    </source>
</evidence>
<dbReference type="GO" id="GO:0000976">
    <property type="term" value="F:transcription cis-regulatory region binding"/>
    <property type="evidence" value="ECO:0007669"/>
    <property type="project" value="TreeGrafter"/>
</dbReference>
<dbReference type="RefSeq" id="WP_107341171.1">
    <property type="nucleotide sequence ID" value="NZ_JABRWL010000005.1"/>
</dbReference>
<evidence type="ECO:0000256" key="5">
    <source>
        <dbReference type="PROSITE-ProRule" id="PRU01091"/>
    </source>
</evidence>
<dbReference type="Gene3D" id="3.40.50.2300">
    <property type="match status" value="1"/>
</dbReference>
<sequence length="255" mass="28594">MWKQGLDQSSENLKAKSESERQLVRVVLVEDDFELRRSLTDFLRLNGFLVTSVGSGSEFASVIQAGVFDVAIVDLNLPDTNGFELTRFLTEKTDLGVIILTARTLRDDRIRGYAEGANLYFTKPVDGDELVYAVRNLRDRIRRIENSREPAHKSRPTWRIDCASWRLFSPQGIAIKLSSREAKMILCLAKASGRIVSRADLTSAMGYLDLNPETRSLDAVVRRLRSKARDAGLDLPIHVAHGAGVEFSVEIDIMK</sequence>
<evidence type="ECO:0000259" key="6">
    <source>
        <dbReference type="PROSITE" id="PS50110"/>
    </source>
</evidence>
<dbReference type="PROSITE" id="PS51755">
    <property type="entry name" value="OMPR_PHOB"/>
    <property type="match status" value="1"/>
</dbReference>
<dbReference type="SMART" id="SM00448">
    <property type="entry name" value="REC"/>
    <property type="match status" value="1"/>
</dbReference>
<dbReference type="Proteomes" id="UP001155820">
    <property type="component" value="Unassembled WGS sequence"/>
</dbReference>
<evidence type="ECO:0000256" key="1">
    <source>
        <dbReference type="ARBA" id="ARBA00023015"/>
    </source>
</evidence>
<dbReference type="EMBL" id="JABRWM010000006">
    <property type="protein sequence ID" value="NRF20392.1"/>
    <property type="molecule type" value="Genomic_DNA"/>
</dbReference>
<comment type="caution">
    <text evidence="8">The sequence shown here is derived from an EMBL/GenBank/DDBJ whole genome shotgun (WGS) entry which is preliminary data.</text>
</comment>
<dbReference type="CDD" id="cd17574">
    <property type="entry name" value="REC_OmpR"/>
    <property type="match status" value="1"/>
</dbReference>
<organism evidence="8 9">
    <name type="scientific">Agrobacterium pusense</name>
    <dbReference type="NCBI Taxonomy" id="648995"/>
    <lineage>
        <taxon>Bacteria</taxon>
        <taxon>Pseudomonadati</taxon>
        <taxon>Pseudomonadota</taxon>
        <taxon>Alphaproteobacteria</taxon>
        <taxon>Hyphomicrobiales</taxon>
        <taxon>Rhizobiaceae</taxon>
        <taxon>Rhizobium/Agrobacterium group</taxon>
        <taxon>Agrobacterium</taxon>
    </lineage>
</organism>
<dbReference type="PANTHER" id="PTHR48111:SF67">
    <property type="entry name" value="TRANSCRIPTIONAL REGULATORY PROTEIN TCTD"/>
    <property type="match status" value="1"/>
</dbReference>
<dbReference type="PROSITE" id="PS50110">
    <property type="entry name" value="RESPONSE_REGULATORY"/>
    <property type="match status" value="1"/>
</dbReference>
<dbReference type="InterPro" id="IPR001789">
    <property type="entry name" value="Sig_transdc_resp-reg_receiver"/>
</dbReference>
<keyword evidence="9" id="KW-1185">Reference proteome</keyword>
<dbReference type="SMART" id="SM00862">
    <property type="entry name" value="Trans_reg_C"/>
    <property type="match status" value="1"/>
</dbReference>
<keyword evidence="4" id="KW-0597">Phosphoprotein</keyword>
<name>A0AA44IZD5_9HYPH</name>